<dbReference type="Proteomes" id="UP001597520">
    <property type="component" value="Unassembled WGS sequence"/>
</dbReference>
<name>A0ABW5SXJ8_9BACI</name>
<gene>
    <name evidence="2" type="ORF">ACFSUB_01085</name>
</gene>
<protein>
    <submittedName>
        <fullName evidence="2">ImmA/IrrE family metallo-endopeptidase</fullName>
    </submittedName>
</protein>
<evidence type="ECO:0000259" key="1">
    <source>
        <dbReference type="Pfam" id="PF06114"/>
    </source>
</evidence>
<organism evidence="2 3">
    <name type="scientific">Salibacterium lacus</name>
    <dbReference type="NCBI Taxonomy" id="1898109"/>
    <lineage>
        <taxon>Bacteria</taxon>
        <taxon>Bacillati</taxon>
        <taxon>Bacillota</taxon>
        <taxon>Bacilli</taxon>
        <taxon>Bacillales</taxon>
        <taxon>Bacillaceae</taxon>
    </lineage>
</organism>
<feature type="domain" description="IrrE N-terminal-like" evidence="1">
    <location>
        <begin position="34"/>
        <end position="142"/>
    </location>
</feature>
<evidence type="ECO:0000313" key="2">
    <source>
        <dbReference type="EMBL" id="MFD2704044.1"/>
    </source>
</evidence>
<dbReference type="InterPro" id="IPR010359">
    <property type="entry name" value="IrrE_HExxH"/>
</dbReference>
<comment type="caution">
    <text evidence="2">The sequence shown here is derived from an EMBL/GenBank/DDBJ whole genome shotgun (WGS) entry which is preliminary data.</text>
</comment>
<reference evidence="3" key="1">
    <citation type="journal article" date="2019" name="Int. J. Syst. Evol. Microbiol.">
        <title>The Global Catalogue of Microorganisms (GCM) 10K type strain sequencing project: providing services to taxonomists for standard genome sequencing and annotation.</title>
        <authorList>
            <consortium name="The Broad Institute Genomics Platform"/>
            <consortium name="The Broad Institute Genome Sequencing Center for Infectious Disease"/>
            <person name="Wu L."/>
            <person name="Ma J."/>
        </authorList>
    </citation>
    <scope>NUCLEOTIDE SEQUENCE [LARGE SCALE GENOMIC DNA]</scope>
    <source>
        <strain evidence="3">KCTC 33792</strain>
    </source>
</reference>
<dbReference type="EMBL" id="JBHUML010000002">
    <property type="protein sequence ID" value="MFD2704044.1"/>
    <property type="molecule type" value="Genomic_DNA"/>
</dbReference>
<proteinExistence type="predicted"/>
<dbReference type="Pfam" id="PF06114">
    <property type="entry name" value="Peptidase_M78"/>
    <property type="match status" value="1"/>
</dbReference>
<evidence type="ECO:0000313" key="3">
    <source>
        <dbReference type="Proteomes" id="UP001597520"/>
    </source>
</evidence>
<keyword evidence="3" id="KW-1185">Reference proteome</keyword>
<accession>A0ABW5SXJ8</accession>
<dbReference type="Gene3D" id="1.10.10.2910">
    <property type="match status" value="1"/>
</dbReference>
<sequence>MVKTHLEEWIEAEYSKRGISSLEDLQTENLVNFFNIVLKDTETRSTSISDGEFSVIFINLFKSKYEQRYDLFHELGHVLKHHGDQRRLPLMMKQYLEGQAHTFCLFAAMPYEFMRPLLKSNMLPAEIAEYLVLPVDIVKQRMEQLSRNYRSDIVQSKASEYKGSLKSRSYNPSQWTRETWKIMNQLKNQTGQEVINHVGLLRRD</sequence>
<dbReference type="RefSeq" id="WP_380711338.1">
    <property type="nucleotide sequence ID" value="NZ_JBHUML010000002.1"/>
</dbReference>